<dbReference type="AlphaFoldDB" id="A0A5C6MS05"/>
<protein>
    <submittedName>
        <fullName evidence="14">Oncostatin-M-specific receptor subunit beta</fullName>
    </submittedName>
</protein>
<evidence type="ECO:0000313" key="14">
    <source>
        <dbReference type="EMBL" id="TWW57693.1"/>
    </source>
</evidence>
<dbReference type="InterPro" id="IPR003961">
    <property type="entry name" value="FN3_dom"/>
</dbReference>
<keyword evidence="15" id="KW-1185">Reference proteome</keyword>
<evidence type="ECO:0000256" key="8">
    <source>
        <dbReference type="ARBA" id="ARBA00023170"/>
    </source>
</evidence>
<evidence type="ECO:0000259" key="13">
    <source>
        <dbReference type="PROSITE" id="PS50853"/>
    </source>
</evidence>
<dbReference type="GO" id="GO:0005886">
    <property type="term" value="C:plasma membrane"/>
    <property type="evidence" value="ECO:0007669"/>
    <property type="project" value="UniProtKB-ARBA"/>
</dbReference>
<dbReference type="SUPFAM" id="SSF49265">
    <property type="entry name" value="Fibronectin type III"/>
    <property type="match status" value="3"/>
</dbReference>
<dbReference type="InterPro" id="IPR052672">
    <property type="entry name" value="Type1_Cytokine_Rcpt_Type2"/>
</dbReference>
<feature type="region of interest" description="Disordered" evidence="10">
    <location>
        <begin position="703"/>
        <end position="728"/>
    </location>
</feature>
<evidence type="ECO:0000313" key="15">
    <source>
        <dbReference type="Proteomes" id="UP000324091"/>
    </source>
</evidence>
<keyword evidence="4 12" id="KW-0732">Signal</keyword>
<organism evidence="14 15">
    <name type="scientific">Takifugu flavidus</name>
    <name type="common">sansaifugu</name>
    <dbReference type="NCBI Taxonomy" id="433684"/>
    <lineage>
        <taxon>Eukaryota</taxon>
        <taxon>Metazoa</taxon>
        <taxon>Chordata</taxon>
        <taxon>Craniata</taxon>
        <taxon>Vertebrata</taxon>
        <taxon>Euteleostomi</taxon>
        <taxon>Actinopterygii</taxon>
        <taxon>Neopterygii</taxon>
        <taxon>Teleostei</taxon>
        <taxon>Neoteleostei</taxon>
        <taxon>Acanthomorphata</taxon>
        <taxon>Eupercaria</taxon>
        <taxon>Tetraodontiformes</taxon>
        <taxon>Tetradontoidea</taxon>
        <taxon>Tetraodontidae</taxon>
        <taxon>Takifugu</taxon>
    </lineage>
</organism>
<name>A0A5C6MS05_9TELE</name>
<feature type="chain" id="PRO_5023045992" evidence="12">
    <location>
        <begin position="25"/>
        <end position="826"/>
    </location>
</feature>
<feature type="domain" description="Fibronectin type-III" evidence="13">
    <location>
        <begin position="406"/>
        <end position="502"/>
    </location>
</feature>
<dbReference type="Proteomes" id="UP000324091">
    <property type="component" value="Chromosome 7"/>
</dbReference>
<keyword evidence="9" id="KW-0325">Glycoprotein</keyword>
<evidence type="ECO:0000256" key="10">
    <source>
        <dbReference type="SAM" id="MobiDB-lite"/>
    </source>
</evidence>
<evidence type="ECO:0000256" key="7">
    <source>
        <dbReference type="ARBA" id="ARBA00023136"/>
    </source>
</evidence>
<evidence type="ECO:0000256" key="12">
    <source>
        <dbReference type="SAM" id="SignalP"/>
    </source>
</evidence>
<dbReference type="SMART" id="SM00060">
    <property type="entry name" value="FN3"/>
    <property type="match status" value="3"/>
</dbReference>
<evidence type="ECO:0000256" key="5">
    <source>
        <dbReference type="ARBA" id="ARBA00022737"/>
    </source>
</evidence>
<keyword evidence="8 14" id="KW-0675">Receptor</keyword>
<evidence type="ECO:0000256" key="3">
    <source>
        <dbReference type="ARBA" id="ARBA00022692"/>
    </source>
</evidence>
<dbReference type="InterPro" id="IPR036116">
    <property type="entry name" value="FN3_sf"/>
</dbReference>
<dbReference type="CDD" id="cd00063">
    <property type="entry name" value="FN3"/>
    <property type="match status" value="1"/>
</dbReference>
<evidence type="ECO:0000256" key="9">
    <source>
        <dbReference type="ARBA" id="ARBA00023180"/>
    </source>
</evidence>
<keyword evidence="3 11" id="KW-0812">Transmembrane</keyword>
<reference evidence="14 15" key="1">
    <citation type="submission" date="2019-04" db="EMBL/GenBank/DDBJ databases">
        <title>Chromosome genome assembly for Takifugu flavidus.</title>
        <authorList>
            <person name="Xiao S."/>
        </authorList>
    </citation>
    <scope>NUCLEOTIDE SEQUENCE [LARGE SCALE GENOMIC DNA]</scope>
    <source>
        <strain evidence="14">HTHZ2018</strain>
        <tissue evidence="14">Muscle</tissue>
    </source>
</reference>
<dbReference type="EMBL" id="RHFK02000020">
    <property type="protein sequence ID" value="TWW57693.1"/>
    <property type="molecule type" value="Genomic_DNA"/>
</dbReference>
<dbReference type="InterPro" id="IPR013783">
    <property type="entry name" value="Ig-like_fold"/>
</dbReference>
<sequence>MAVMLPSWTFFTAVIVLAPQLCAGENSCSIMSTAGSVVELGSSFKVYCTFKCPCKCKRSMCSDHPPSLQGHEVFNSTTVYFNVANITMNKTYSCQCDCPQAPDSCGMDIFTGYAPALPSNISCVYEVQTNDSRTVLCTWDRGRDTFLTTNSSLWVRTPSGQHTPGPVMYAVSRNGADFLSASLAVSGSVQQVSVWVESKNSLGSAESVPINYTLSDIAMPSAPDLSPPTCSSQECLINVTQSVRVETLEIQYRSEADAWTSLPDSGGQATLSLARSISSLRPYRLYHFRARARFKTGVWSQWSADVSSWTKEEAPATEPDVWHVEADVKSLRVYWKEEDLSAARGKITQYTVSVHSPNSGLVFSATLGANAKNCTVPFGVGCGVKVRSCTSKGCSPPAEISPRHKKAKPLQIAHEITDQSSVAISWRKAETAERQAGFVVEWYPEGHKLEELQWIRLGLNDSRALLTGLDPFECYAGAVYAVYRDNAVSGTGFTGVATSQSVPAAVPLVLEKVEGSNVNVSWMQIPRGQRGGCITGYAIYLESSSGDRQVFPVAASEKTYGLVDLPPATYTLWMTASTSVGEGPIGPRSKVKFFIQPDTFTSFDGGFIVTVAEAPLVTLPLAAVLISMMVLLLMCLYQSAAVKQRVRTYLQSLLPGKVPDPANSKWAKECVLQTGKMKLQLQWSMSSVTAEDDPILVEVEELPQQSRHPEVPGASSQPPSPSRLSPVSKPTVLLYPLTTYIKSFSHDSSSSNQTSLETNATVDYISAHEPEPEDEEEEEEEEEEEFPEMTGFFPSHNFFGDSLEFGGKLTLDAVKINCGEFFLNNF</sequence>
<comment type="similarity">
    <text evidence="2">Belongs to the type I cytokine receptor family. Type 2 subfamily.</text>
</comment>
<feature type="domain" description="Fibronectin type-III" evidence="13">
    <location>
        <begin position="219"/>
        <end position="313"/>
    </location>
</feature>
<comment type="subcellular location">
    <subcellularLocation>
        <location evidence="1">Membrane</location>
        <topology evidence="1">Single-pass type I membrane protein</topology>
    </subcellularLocation>
</comment>
<proteinExistence type="inferred from homology"/>
<accession>A0A5C6MS05</accession>
<feature type="signal peptide" evidence="12">
    <location>
        <begin position="1"/>
        <end position="24"/>
    </location>
</feature>
<evidence type="ECO:0000256" key="4">
    <source>
        <dbReference type="ARBA" id="ARBA00022729"/>
    </source>
</evidence>
<feature type="domain" description="Fibronectin type-III" evidence="13">
    <location>
        <begin position="504"/>
        <end position="598"/>
    </location>
</feature>
<dbReference type="Gene3D" id="2.60.40.10">
    <property type="entry name" value="Immunoglobulins"/>
    <property type="match status" value="5"/>
</dbReference>
<dbReference type="PROSITE" id="PS50853">
    <property type="entry name" value="FN3"/>
    <property type="match status" value="3"/>
</dbReference>
<feature type="transmembrane region" description="Helical" evidence="11">
    <location>
        <begin position="617"/>
        <end position="637"/>
    </location>
</feature>
<keyword evidence="7 11" id="KW-0472">Membrane</keyword>
<keyword evidence="6 11" id="KW-1133">Transmembrane helix</keyword>
<keyword evidence="5" id="KW-0677">Repeat</keyword>
<evidence type="ECO:0000256" key="11">
    <source>
        <dbReference type="SAM" id="Phobius"/>
    </source>
</evidence>
<evidence type="ECO:0000256" key="1">
    <source>
        <dbReference type="ARBA" id="ARBA00004479"/>
    </source>
</evidence>
<evidence type="ECO:0000256" key="6">
    <source>
        <dbReference type="ARBA" id="ARBA00022989"/>
    </source>
</evidence>
<dbReference type="PANTHER" id="PTHR48423">
    <property type="entry name" value="INTERLEUKIN-27 RECEPTOR SUBUNIT ALPHA"/>
    <property type="match status" value="1"/>
</dbReference>
<dbReference type="PANTHER" id="PTHR48423:SF1">
    <property type="entry name" value="INTERLEUKIN-27 RECEPTOR SUBUNIT ALPHA"/>
    <property type="match status" value="1"/>
</dbReference>
<gene>
    <name evidence="14" type="ORF">D4764_07G0004120</name>
</gene>
<evidence type="ECO:0000256" key="2">
    <source>
        <dbReference type="ARBA" id="ARBA00008921"/>
    </source>
</evidence>
<comment type="caution">
    <text evidence="14">The sequence shown here is derived from an EMBL/GenBank/DDBJ whole genome shotgun (WGS) entry which is preliminary data.</text>
</comment>